<dbReference type="KEGG" id="wei:EQG49_02640"/>
<evidence type="ECO:0000313" key="12">
    <source>
        <dbReference type="Proteomes" id="UP000292886"/>
    </source>
</evidence>
<evidence type="ECO:0000256" key="4">
    <source>
        <dbReference type="ARBA" id="ARBA00022692"/>
    </source>
</evidence>
<proteinExistence type="inferred from homology"/>
<name>A0A4P6YS44_9LACO</name>
<dbReference type="PANTHER" id="PTHR37820:SF1">
    <property type="entry name" value="CELL DIVISION PROTEIN FTSQ"/>
    <property type="match status" value="1"/>
</dbReference>
<organism evidence="11 12">
    <name type="scientific">Periweissella cryptocerci</name>
    <dbReference type="NCBI Taxonomy" id="2506420"/>
    <lineage>
        <taxon>Bacteria</taxon>
        <taxon>Bacillati</taxon>
        <taxon>Bacillota</taxon>
        <taxon>Bacilli</taxon>
        <taxon>Lactobacillales</taxon>
        <taxon>Lactobacillaceae</taxon>
        <taxon>Periweissella</taxon>
    </lineage>
</organism>
<dbReference type="GO" id="GO:0032153">
    <property type="term" value="C:cell division site"/>
    <property type="evidence" value="ECO:0007669"/>
    <property type="project" value="UniProtKB-UniRule"/>
</dbReference>
<feature type="region of interest" description="Disordered" evidence="9">
    <location>
        <begin position="367"/>
        <end position="396"/>
    </location>
</feature>
<protein>
    <recommendedName>
        <fullName evidence="8">Cell division protein DivIB</fullName>
    </recommendedName>
</protein>
<feature type="transmembrane region" description="Helical" evidence="8">
    <location>
        <begin position="144"/>
        <end position="163"/>
    </location>
</feature>
<keyword evidence="4 8" id="KW-0812">Transmembrane</keyword>
<evidence type="ECO:0000313" key="11">
    <source>
        <dbReference type="EMBL" id="QBO35440.1"/>
    </source>
</evidence>
<feature type="compositionally biased region" description="Low complexity" evidence="9">
    <location>
        <begin position="372"/>
        <end position="396"/>
    </location>
</feature>
<keyword evidence="6 8" id="KW-0472">Membrane</keyword>
<evidence type="ECO:0000256" key="7">
    <source>
        <dbReference type="ARBA" id="ARBA00023306"/>
    </source>
</evidence>
<dbReference type="AlphaFoldDB" id="A0A4P6YS44"/>
<accession>A0A4P6YS44</accession>
<evidence type="ECO:0000256" key="5">
    <source>
        <dbReference type="ARBA" id="ARBA00022989"/>
    </source>
</evidence>
<evidence type="ECO:0000256" key="6">
    <source>
        <dbReference type="ARBA" id="ARBA00023136"/>
    </source>
</evidence>
<dbReference type="RefSeq" id="WP_133362520.1">
    <property type="nucleotide sequence ID" value="NZ_CP037940.1"/>
</dbReference>
<dbReference type="GO" id="GO:0043093">
    <property type="term" value="P:FtsZ-dependent cytokinesis"/>
    <property type="evidence" value="ECO:0007669"/>
    <property type="project" value="UniProtKB-UniRule"/>
</dbReference>
<dbReference type="Gene3D" id="3.40.50.10960">
    <property type="match status" value="1"/>
</dbReference>
<keyword evidence="7 8" id="KW-0131">Cell cycle</keyword>
<dbReference type="GO" id="GO:0005886">
    <property type="term" value="C:plasma membrane"/>
    <property type="evidence" value="ECO:0007669"/>
    <property type="project" value="UniProtKB-SubCell"/>
</dbReference>
<dbReference type="InterPro" id="IPR026580">
    <property type="entry name" value="DivIB"/>
</dbReference>
<keyword evidence="2 8" id="KW-1003">Cell membrane</keyword>
<keyword evidence="12" id="KW-1185">Reference proteome</keyword>
<comment type="function">
    <text evidence="8">Cell division protein that may be involved in stabilizing or promoting the assembly of the division complex.</text>
</comment>
<comment type="similarity">
    <text evidence="8">Belongs to the FtsQ/DivIB family. DivIB subfamily.</text>
</comment>
<dbReference type="EMBL" id="CP037940">
    <property type="protein sequence ID" value="QBO35440.1"/>
    <property type="molecule type" value="Genomic_DNA"/>
</dbReference>
<dbReference type="OrthoDB" id="1819027at2"/>
<evidence type="ECO:0000256" key="3">
    <source>
        <dbReference type="ARBA" id="ARBA00022618"/>
    </source>
</evidence>
<sequence>MAKHESKNKKNTPPSPWDVLQLSDKQSSRLDIETEAKKAQSAANAFFVKKDKDDKKEKAAPKVDEPQPTSVDEEPIVLFTKKHRHVDEQTETNIDEKEAEIEEGIALPTDDERNFKFRDYAARLFAKREKLQPVFTLQRQTRQASAMLVLLTVLTLGMCWFISPASMVHTINVTGNEDLTPKEIISATDIKKNRSVFGVFGHEQSIMKTARRNNDQIAELNVRVMNPTTVDLVVQESIKAGYILVNGKFHLVLGDSKILDKTMNNPEPGFPLYDNFQKGANFEKVIRGFATLDEPIRTAVSEIKYAPTKQNPQRIIIYMNDGNEVFAKITTFADKMAYYPSIAAQMKERGIVDLQVGAYSYPYSKIPKKTSAKASSATSSSSASSASSSSSTQQSN</sequence>
<keyword evidence="3 8" id="KW-0132">Cell division</keyword>
<feature type="domain" description="POTRA" evidence="10">
    <location>
        <begin position="166"/>
        <end position="239"/>
    </location>
</feature>
<feature type="region of interest" description="Disordered" evidence="9">
    <location>
        <begin position="1"/>
        <end position="24"/>
    </location>
</feature>
<dbReference type="PANTHER" id="PTHR37820">
    <property type="entry name" value="CELL DIVISION PROTEIN DIVIB"/>
    <property type="match status" value="1"/>
</dbReference>
<evidence type="ECO:0000256" key="1">
    <source>
        <dbReference type="ARBA" id="ARBA00004370"/>
    </source>
</evidence>
<comment type="subcellular location">
    <subcellularLocation>
        <location evidence="8">Cell membrane</location>
        <topology evidence="8">Single-pass type II membrane protein</topology>
    </subcellularLocation>
    <subcellularLocation>
        <location evidence="1">Membrane</location>
    </subcellularLocation>
    <text evidence="8">Localizes to the division septum.</text>
</comment>
<dbReference type="InterPro" id="IPR050487">
    <property type="entry name" value="FtsQ_DivIB"/>
</dbReference>
<evidence type="ECO:0000256" key="9">
    <source>
        <dbReference type="SAM" id="MobiDB-lite"/>
    </source>
</evidence>
<feature type="compositionally biased region" description="Basic residues" evidence="9">
    <location>
        <begin position="1"/>
        <end position="10"/>
    </location>
</feature>
<evidence type="ECO:0000256" key="2">
    <source>
        <dbReference type="ARBA" id="ARBA00022475"/>
    </source>
</evidence>
<evidence type="ECO:0000256" key="8">
    <source>
        <dbReference type="HAMAP-Rule" id="MF_00912"/>
    </source>
</evidence>
<feature type="compositionally biased region" description="Basic and acidic residues" evidence="9">
    <location>
        <begin position="48"/>
        <end position="65"/>
    </location>
</feature>
<dbReference type="Pfam" id="PF03799">
    <property type="entry name" value="FtsQ_DivIB_C"/>
    <property type="match status" value="1"/>
</dbReference>
<dbReference type="HAMAP" id="MF_00912">
    <property type="entry name" value="DivIB"/>
    <property type="match status" value="1"/>
</dbReference>
<feature type="region of interest" description="Disordered" evidence="9">
    <location>
        <begin position="45"/>
        <end position="71"/>
    </location>
</feature>
<evidence type="ECO:0000259" key="10">
    <source>
        <dbReference type="PROSITE" id="PS51779"/>
    </source>
</evidence>
<gene>
    <name evidence="8" type="primary">divIB</name>
    <name evidence="11" type="ORF">EQG49_02640</name>
</gene>
<reference evidence="12" key="1">
    <citation type="submission" date="2019-03" db="EMBL/GenBank/DDBJ databases">
        <title>Weissella sp. 26KH-42 Genome sequencing.</title>
        <authorList>
            <person name="Heo J."/>
            <person name="Kim S.-J."/>
            <person name="Kim J.-S."/>
            <person name="Hong S.-B."/>
            <person name="Kwon S.-W."/>
        </authorList>
    </citation>
    <scope>NUCLEOTIDE SEQUENCE [LARGE SCALE GENOMIC DNA]</scope>
    <source>
        <strain evidence="12">26KH-42</strain>
    </source>
</reference>
<dbReference type="InterPro" id="IPR034746">
    <property type="entry name" value="POTRA"/>
</dbReference>
<dbReference type="Proteomes" id="UP000292886">
    <property type="component" value="Chromosome"/>
</dbReference>
<keyword evidence="5 8" id="KW-1133">Transmembrane helix</keyword>
<dbReference type="PROSITE" id="PS51779">
    <property type="entry name" value="POTRA"/>
    <property type="match status" value="1"/>
</dbReference>
<dbReference type="InterPro" id="IPR005548">
    <property type="entry name" value="Cell_div_FtsQ/DivIB_C"/>
</dbReference>